<dbReference type="GO" id="GO:0043190">
    <property type="term" value="C:ATP-binding cassette (ABC) transporter complex"/>
    <property type="evidence" value="ECO:0007669"/>
    <property type="project" value="InterPro"/>
</dbReference>
<dbReference type="PIRSF" id="PIRSF002741">
    <property type="entry name" value="MppA"/>
    <property type="match status" value="1"/>
</dbReference>
<dbReference type="Gene3D" id="3.40.190.10">
    <property type="entry name" value="Periplasmic binding protein-like II"/>
    <property type="match status" value="1"/>
</dbReference>
<dbReference type="Pfam" id="PF00496">
    <property type="entry name" value="SBP_bac_5"/>
    <property type="match status" value="1"/>
</dbReference>
<evidence type="ECO:0000313" key="6">
    <source>
        <dbReference type="EMBL" id="PRY93684.1"/>
    </source>
</evidence>
<proteinExistence type="inferred from homology"/>
<sequence length="638" mass="71803">MTDRETRRASKARAATRPDPRIALAGLAVGAGVLIAAGQAAFGQAGEDTVTAHGYTFFGDLRYAADFDHLDYVNPDAPKGGEISQWAPGTFDGFNPYARVGRPAALSNIGHEAIMTVTADDPTSLYCFLCETLTYPEDLAWVEFELRPEVRFADGTPMTAEDVVFTHDIFIEQALPSFRAAFGGQIDEVEAVDEHRVRFTFAEDAPPRDRISLAGGLPVLSREHFEANDLRIDEAQTEPYMGTGPYELADFDFNRRVVYERRDDYWGADLPINRGRNNFDRIRVEYFADSTAAFEAFKAGEYTFRVENNSLLWATGYDFPAVENGWVVTEEVPDGALATAQSYVFNTRLPKFQDPRVREAIGLMFNFEWSNDALFYGLYDRINSFWENSDLAATGTPSEDELALLRPLVDEGLLDASILTDEAFVWPVSSNRQLDRAALRRASALLEEAGWTVGQDGRWSKDGEVLSVAILEASPTFDRVHDPFVENLRRLGIDATLERVDPAQETDRRRDYDFELTVHTMRQQLEPDTGLEQFFGSEAAEESTRNLMGLMDPAVDRLIEAAVEAGTEEELRAATAALDRVLRAERFWIPHWYKPFHTIAYYDMYRHPEEIPPFALGDLDFWWFDEAAAARLRDAGAL</sequence>
<comment type="similarity">
    <text evidence="2">Belongs to the bacterial solute-binding protein 5 family.</text>
</comment>
<reference evidence="6 7" key="1">
    <citation type="submission" date="2018-03" db="EMBL/GenBank/DDBJ databases">
        <title>Genomic Encyclopedia of Archaeal and Bacterial Type Strains, Phase II (KMG-II): from individual species to whole genera.</title>
        <authorList>
            <person name="Goeker M."/>
        </authorList>
    </citation>
    <scope>NUCLEOTIDE SEQUENCE [LARGE SCALE GENOMIC DNA]</scope>
    <source>
        <strain evidence="6 7">DSM 29318</strain>
    </source>
</reference>
<name>A0A2T0X492_9RHOB</name>
<protein>
    <submittedName>
        <fullName evidence="6">Microcin C transport system substrate-binding protein</fullName>
    </submittedName>
</protein>
<dbReference type="CDD" id="cd08497">
    <property type="entry name" value="MbnE-like"/>
    <property type="match status" value="1"/>
</dbReference>
<dbReference type="EMBL" id="PVTT01000002">
    <property type="protein sequence ID" value="PRY93684.1"/>
    <property type="molecule type" value="Genomic_DNA"/>
</dbReference>
<evidence type="ECO:0000256" key="2">
    <source>
        <dbReference type="ARBA" id="ARBA00005695"/>
    </source>
</evidence>
<dbReference type="SUPFAM" id="SSF53850">
    <property type="entry name" value="Periplasmic binding protein-like II"/>
    <property type="match status" value="1"/>
</dbReference>
<comment type="caution">
    <text evidence="6">The sequence shown here is derived from an EMBL/GenBank/DDBJ whole genome shotgun (WGS) entry which is preliminary data.</text>
</comment>
<dbReference type="AlphaFoldDB" id="A0A2T0X492"/>
<dbReference type="GO" id="GO:0030288">
    <property type="term" value="C:outer membrane-bounded periplasmic space"/>
    <property type="evidence" value="ECO:0007669"/>
    <property type="project" value="TreeGrafter"/>
</dbReference>
<keyword evidence="7" id="KW-1185">Reference proteome</keyword>
<dbReference type="GO" id="GO:1904680">
    <property type="term" value="F:peptide transmembrane transporter activity"/>
    <property type="evidence" value="ECO:0007669"/>
    <property type="project" value="TreeGrafter"/>
</dbReference>
<accession>A0A2T0X492</accession>
<dbReference type="GO" id="GO:0042884">
    <property type="term" value="P:microcin transport"/>
    <property type="evidence" value="ECO:0007669"/>
    <property type="project" value="TreeGrafter"/>
</dbReference>
<dbReference type="Proteomes" id="UP000238801">
    <property type="component" value="Unassembled WGS sequence"/>
</dbReference>
<keyword evidence="3" id="KW-0732">Signal</keyword>
<dbReference type="RefSeq" id="WP_106161247.1">
    <property type="nucleotide sequence ID" value="NZ_PVTT01000002.1"/>
</dbReference>
<evidence type="ECO:0000259" key="5">
    <source>
        <dbReference type="Pfam" id="PF00496"/>
    </source>
</evidence>
<keyword evidence="4" id="KW-0472">Membrane</keyword>
<dbReference type="PANTHER" id="PTHR30290">
    <property type="entry name" value="PERIPLASMIC BINDING COMPONENT OF ABC TRANSPORTER"/>
    <property type="match status" value="1"/>
</dbReference>
<dbReference type="PANTHER" id="PTHR30290:SF64">
    <property type="entry name" value="ABC TRANSPORTER PERIPLASMIC BINDING PROTEIN"/>
    <property type="match status" value="1"/>
</dbReference>
<dbReference type="InterPro" id="IPR039424">
    <property type="entry name" value="SBP_5"/>
</dbReference>
<evidence type="ECO:0000256" key="4">
    <source>
        <dbReference type="SAM" id="Phobius"/>
    </source>
</evidence>
<feature type="domain" description="Solute-binding protein family 5" evidence="5">
    <location>
        <begin position="135"/>
        <end position="539"/>
    </location>
</feature>
<dbReference type="OrthoDB" id="9803988at2"/>
<evidence type="ECO:0000256" key="1">
    <source>
        <dbReference type="ARBA" id="ARBA00004418"/>
    </source>
</evidence>
<keyword evidence="4" id="KW-0812">Transmembrane</keyword>
<keyword evidence="4" id="KW-1133">Transmembrane helix</keyword>
<dbReference type="InterPro" id="IPR030678">
    <property type="entry name" value="Peptide/Ni-bd"/>
</dbReference>
<comment type="subcellular location">
    <subcellularLocation>
        <location evidence="1">Periplasm</location>
    </subcellularLocation>
</comment>
<evidence type="ECO:0000256" key="3">
    <source>
        <dbReference type="ARBA" id="ARBA00022729"/>
    </source>
</evidence>
<dbReference type="InterPro" id="IPR000914">
    <property type="entry name" value="SBP_5_dom"/>
</dbReference>
<dbReference type="Gene3D" id="3.10.105.10">
    <property type="entry name" value="Dipeptide-binding Protein, Domain 3"/>
    <property type="match status" value="1"/>
</dbReference>
<evidence type="ECO:0000313" key="7">
    <source>
        <dbReference type="Proteomes" id="UP000238801"/>
    </source>
</evidence>
<dbReference type="GO" id="GO:0015833">
    <property type="term" value="P:peptide transport"/>
    <property type="evidence" value="ECO:0007669"/>
    <property type="project" value="TreeGrafter"/>
</dbReference>
<organism evidence="6 7">
    <name type="scientific">Hasllibacter halocynthiae</name>
    <dbReference type="NCBI Taxonomy" id="595589"/>
    <lineage>
        <taxon>Bacteria</taxon>
        <taxon>Pseudomonadati</taxon>
        <taxon>Pseudomonadota</taxon>
        <taxon>Alphaproteobacteria</taxon>
        <taxon>Rhodobacterales</taxon>
        <taxon>Roseobacteraceae</taxon>
        <taxon>Hasllibacter</taxon>
    </lineage>
</organism>
<gene>
    <name evidence="6" type="ORF">BCF33_2566</name>
</gene>
<feature type="transmembrane region" description="Helical" evidence="4">
    <location>
        <begin position="21"/>
        <end position="42"/>
    </location>
</feature>